<protein>
    <submittedName>
        <fullName evidence="1">Athila retroelement ORF1 protein</fullName>
    </submittedName>
</protein>
<reference evidence="1 2" key="1">
    <citation type="journal article" date="2014" name="Am. J. Bot.">
        <title>Genome assembly and annotation for red clover (Trifolium pratense; Fabaceae).</title>
        <authorList>
            <person name="Istvanek J."/>
            <person name="Jaros M."/>
            <person name="Krenek A."/>
            <person name="Repkova J."/>
        </authorList>
    </citation>
    <scope>NUCLEOTIDE SEQUENCE [LARGE SCALE GENOMIC DNA]</scope>
    <source>
        <strain evidence="2">cv. Tatra</strain>
        <tissue evidence="1">Young leaves</tissue>
    </source>
</reference>
<name>A0A2K3NDL0_TRIPR</name>
<comment type="caution">
    <text evidence="1">The sequence shown here is derived from an EMBL/GenBank/DDBJ whole genome shotgun (WGS) entry which is preliminary data.</text>
</comment>
<proteinExistence type="predicted"/>
<organism evidence="1 2">
    <name type="scientific">Trifolium pratense</name>
    <name type="common">Red clover</name>
    <dbReference type="NCBI Taxonomy" id="57577"/>
    <lineage>
        <taxon>Eukaryota</taxon>
        <taxon>Viridiplantae</taxon>
        <taxon>Streptophyta</taxon>
        <taxon>Embryophyta</taxon>
        <taxon>Tracheophyta</taxon>
        <taxon>Spermatophyta</taxon>
        <taxon>Magnoliopsida</taxon>
        <taxon>eudicotyledons</taxon>
        <taxon>Gunneridae</taxon>
        <taxon>Pentapetalae</taxon>
        <taxon>rosids</taxon>
        <taxon>fabids</taxon>
        <taxon>Fabales</taxon>
        <taxon>Fabaceae</taxon>
        <taxon>Papilionoideae</taxon>
        <taxon>50 kb inversion clade</taxon>
        <taxon>NPAAA clade</taxon>
        <taxon>Hologalegina</taxon>
        <taxon>IRL clade</taxon>
        <taxon>Trifolieae</taxon>
        <taxon>Trifolium</taxon>
    </lineage>
</organism>
<dbReference type="PANTHER" id="PTHR33223:SF11">
    <property type="entry name" value="ELEMENT PROTEIN, PUTATIVE-RELATED"/>
    <property type="match status" value="1"/>
</dbReference>
<dbReference type="PANTHER" id="PTHR33223">
    <property type="entry name" value="CCHC-TYPE DOMAIN-CONTAINING PROTEIN"/>
    <property type="match status" value="1"/>
</dbReference>
<dbReference type="Proteomes" id="UP000236291">
    <property type="component" value="Unassembled WGS sequence"/>
</dbReference>
<gene>
    <name evidence="1" type="ORF">L195_g024415</name>
</gene>
<dbReference type="AlphaFoldDB" id="A0A2K3NDL0"/>
<evidence type="ECO:0000313" key="1">
    <source>
        <dbReference type="EMBL" id="PNY01127.1"/>
    </source>
</evidence>
<evidence type="ECO:0000313" key="2">
    <source>
        <dbReference type="Proteomes" id="UP000236291"/>
    </source>
</evidence>
<sequence>MQESGAKVVDYDPEPERTLRQRLKAIRQRQALAEPPRRLLENQFDGRANRDPWDHLTQYSETCRIQKVPDQITEDQKKLRLFAFSLTGMEKELLQCLPSETIQTWKEMKDKFLERLLTHNQF</sequence>
<accession>A0A2K3NDL0</accession>
<reference evidence="1 2" key="2">
    <citation type="journal article" date="2017" name="Front. Plant Sci.">
        <title>Gene Classification and Mining of Molecular Markers Useful in Red Clover (Trifolium pratense) Breeding.</title>
        <authorList>
            <person name="Istvanek J."/>
            <person name="Dluhosova J."/>
            <person name="Dluhos P."/>
            <person name="Patkova L."/>
            <person name="Nedelnik J."/>
            <person name="Repkova J."/>
        </authorList>
    </citation>
    <scope>NUCLEOTIDE SEQUENCE [LARGE SCALE GENOMIC DNA]</scope>
    <source>
        <strain evidence="2">cv. Tatra</strain>
        <tissue evidence="1">Young leaves</tissue>
    </source>
</reference>
<dbReference type="EMBL" id="ASHM01019721">
    <property type="protein sequence ID" value="PNY01127.1"/>
    <property type="molecule type" value="Genomic_DNA"/>
</dbReference>